<keyword evidence="4" id="KW-1185">Reference proteome</keyword>
<evidence type="ECO:0000313" key="3">
    <source>
        <dbReference type="EMBL" id="KAF4976912.1"/>
    </source>
</evidence>
<gene>
    <name evidence="3" type="ORF">FZEAL_6488</name>
</gene>
<sequence length="386" mass="44535">MIRQPFVPARNSRHRVASLALYRALIKLGKKVPLPKDLQHTGPRHPVAHLVRKRFAKNKPLTSLRLVYNAMAAGYKFLTLLTKGQATNNPEHSQIVQYLRKRNEASAHSRSKKPTRPTRKHNPPLLTKVSGPSEPIEYEPTVRPLPRSAFVGERKVPVLGSTAEGQVFLRIKKPQPQVLSRAIGLKTKLFREDIWAVMDIEEYDLTIADQEDRWEQLVNKQLKAEGLQDQVARDEYLGSYRWSMNLAKKWYEIQLDKRWDDWVARGKALSRLTEQERELMKKEKQNPAEAMDETEAMAKKKETLDKVLGDARKKEAERKERQSEKPFEDPFLSQQWRNHVQDMEKSHARNQNKDGRSASKSGEEQAADISARFPLDAFAAIKALRK</sequence>
<dbReference type="OrthoDB" id="3925971at2759"/>
<protein>
    <recommendedName>
        <fullName evidence="2">Complex 1 LYR protein domain-containing protein</fullName>
    </recommendedName>
</protein>
<evidence type="ECO:0000259" key="2">
    <source>
        <dbReference type="Pfam" id="PF05347"/>
    </source>
</evidence>
<dbReference type="InterPro" id="IPR008011">
    <property type="entry name" value="Complex1_LYR_dom"/>
</dbReference>
<name>A0A8H4XJF8_9HYPO</name>
<dbReference type="Pfam" id="PF05347">
    <property type="entry name" value="Complex1_LYR"/>
    <property type="match status" value="1"/>
</dbReference>
<feature type="compositionally biased region" description="Basic and acidic residues" evidence="1">
    <location>
        <begin position="339"/>
        <end position="363"/>
    </location>
</feature>
<feature type="compositionally biased region" description="Basic residues" evidence="1">
    <location>
        <begin position="109"/>
        <end position="122"/>
    </location>
</feature>
<evidence type="ECO:0000313" key="4">
    <source>
        <dbReference type="Proteomes" id="UP000635477"/>
    </source>
</evidence>
<dbReference type="Proteomes" id="UP000635477">
    <property type="component" value="Unassembled WGS sequence"/>
</dbReference>
<comment type="caution">
    <text evidence="3">The sequence shown here is derived from an EMBL/GenBank/DDBJ whole genome shotgun (WGS) entry which is preliminary data.</text>
</comment>
<accession>A0A8H4XJF8</accession>
<evidence type="ECO:0000256" key="1">
    <source>
        <dbReference type="SAM" id="MobiDB-lite"/>
    </source>
</evidence>
<feature type="compositionally biased region" description="Basic and acidic residues" evidence="1">
    <location>
        <begin position="296"/>
        <end position="328"/>
    </location>
</feature>
<reference evidence="3" key="1">
    <citation type="journal article" date="2020" name="BMC Genomics">
        <title>Correction to: Identification and distribution of gene clusters required for synthesis of sphingolipid metabolism inhibitors in diverse species of the filamentous fungus Fusarium.</title>
        <authorList>
            <person name="Kim H.S."/>
            <person name="Lohmar J.M."/>
            <person name="Busman M."/>
            <person name="Brown D.W."/>
            <person name="Naumann T.A."/>
            <person name="Divon H.H."/>
            <person name="Lysoe E."/>
            <person name="Uhlig S."/>
            <person name="Proctor R.H."/>
        </authorList>
    </citation>
    <scope>NUCLEOTIDE SEQUENCE</scope>
    <source>
        <strain evidence="3">NRRL 22465</strain>
    </source>
</reference>
<reference evidence="3" key="2">
    <citation type="submission" date="2020-05" db="EMBL/GenBank/DDBJ databases">
        <authorList>
            <person name="Kim H.-S."/>
            <person name="Proctor R.H."/>
            <person name="Brown D.W."/>
        </authorList>
    </citation>
    <scope>NUCLEOTIDE SEQUENCE</scope>
    <source>
        <strain evidence="3">NRRL 22465</strain>
    </source>
</reference>
<feature type="domain" description="Complex 1 LYR protein" evidence="2">
    <location>
        <begin position="19"/>
        <end position="79"/>
    </location>
</feature>
<feature type="compositionally biased region" description="Basic and acidic residues" evidence="1">
    <location>
        <begin position="276"/>
        <end position="286"/>
    </location>
</feature>
<feature type="region of interest" description="Disordered" evidence="1">
    <location>
        <begin position="101"/>
        <end position="140"/>
    </location>
</feature>
<dbReference type="EMBL" id="JABEYC010000476">
    <property type="protein sequence ID" value="KAF4976912.1"/>
    <property type="molecule type" value="Genomic_DNA"/>
</dbReference>
<dbReference type="AlphaFoldDB" id="A0A8H4XJF8"/>
<proteinExistence type="predicted"/>
<organism evidence="3 4">
    <name type="scientific">Fusarium zealandicum</name>
    <dbReference type="NCBI Taxonomy" id="1053134"/>
    <lineage>
        <taxon>Eukaryota</taxon>
        <taxon>Fungi</taxon>
        <taxon>Dikarya</taxon>
        <taxon>Ascomycota</taxon>
        <taxon>Pezizomycotina</taxon>
        <taxon>Sordariomycetes</taxon>
        <taxon>Hypocreomycetidae</taxon>
        <taxon>Hypocreales</taxon>
        <taxon>Nectriaceae</taxon>
        <taxon>Fusarium</taxon>
        <taxon>Fusarium staphyleae species complex</taxon>
    </lineage>
</organism>
<feature type="region of interest" description="Disordered" evidence="1">
    <location>
        <begin position="276"/>
        <end position="372"/>
    </location>
</feature>